<dbReference type="SUPFAM" id="SSF49562">
    <property type="entry name" value="C2 domain (Calcium/lipid-binding domain, CaLB)"/>
    <property type="match status" value="1"/>
</dbReference>
<dbReference type="AlphaFoldDB" id="A0AAJ7X6X0"/>
<dbReference type="GO" id="GO:0005770">
    <property type="term" value="C:late endosome"/>
    <property type="evidence" value="ECO:0007669"/>
    <property type="project" value="UniProtKB-SubCell"/>
</dbReference>
<dbReference type="InterPro" id="IPR014770">
    <property type="entry name" value="Munc13_1"/>
</dbReference>
<proteinExistence type="inferred from homology"/>
<dbReference type="InterPro" id="IPR052095">
    <property type="entry name" value="UNC-13_domain"/>
</dbReference>
<accession>A0AAJ7X6X0</accession>
<evidence type="ECO:0000313" key="11">
    <source>
        <dbReference type="Proteomes" id="UP001318040"/>
    </source>
</evidence>
<keyword evidence="11" id="KW-1185">Reference proteome</keyword>
<feature type="region of interest" description="Disordered" evidence="7">
    <location>
        <begin position="104"/>
        <end position="137"/>
    </location>
</feature>
<evidence type="ECO:0000256" key="3">
    <source>
        <dbReference type="ARBA" id="ARBA00005823"/>
    </source>
</evidence>
<dbReference type="GO" id="GO:0099503">
    <property type="term" value="C:secretory vesicle"/>
    <property type="evidence" value="ECO:0007669"/>
    <property type="project" value="TreeGrafter"/>
</dbReference>
<reference evidence="12" key="1">
    <citation type="submission" date="2025-08" db="UniProtKB">
        <authorList>
            <consortium name="RefSeq"/>
        </authorList>
    </citation>
    <scope>IDENTIFICATION</scope>
    <source>
        <tissue evidence="12">Sperm</tissue>
    </source>
</reference>
<dbReference type="Gene3D" id="1.10.357.50">
    <property type="match status" value="1"/>
</dbReference>
<name>A0AAJ7X6X0_PETMA</name>
<evidence type="ECO:0000259" key="9">
    <source>
        <dbReference type="PROSITE" id="PS51258"/>
    </source>
</evidence>
<protein>
    <submittedName>
        <fullName evidence="12">BAI1-associated protein 3-like isoform X1</fullName>
    </submittedName>
</protein>
<dbReference type="RefSeq" id="XP_032823282.1">
    <property type="nucleotide sequence ID" value="XM_032967391.1"/>
</dbReference>
<feature type="domain" description="MHD1" evidence="9">
    <location>
        <begin position="508"/>
        <end position="627"/>
    </location>
</feature>
<gene>
    <name evidence="12" type="primary">LOC116949755</name>
</gene>
<evidence type="ECO:0000256" key="1">
    <source>
        <dbReference type="ARBA" id="ARBA00004496"/>
    </source>
</evidence>
<dbReference type="PROSITE" id="PS51259">
    <property type="entry name" value="MHD2"/>
    <property type="match status" value="1"/>
</dbReference>
<dbReference type="InterPro" id="IPR035892">
    <property type="entry name" value="C2_domain_sf"/>
</dbReference>
<dbReference type="Gene3D" id="2.60.40.150">
    <property type="entry name" value="C2 domain"/>
    <property type="match status" value="1"/>
</dbReference>
<dbReference type="KEGG" id="pmrn:116949755"/>
<sequence length="1049" mass="119185">MQRTSRGSLRNISQIANESLLYEEALYTIRHQWKPNSERDGKVKTLLDQVFPHVMHAEILHKVQAAKPPAHFLKIIVEEPTNHNSKTASATSYTAQLVSKAEIGRRGSSSGVLDADESSTDSPHQPASATTDQTPHHSWRHAFKLDLTDGRDKELLLNFWKISQERHFLEFKSKDNDRRESKKRHSSVVVPLSNMDRPETIDCYSLLKKKNGRCQDKGTCRVSVSYSTEQRDTSLSRDPARPSSQVYELLLQALVEWEYNEQQQKPLWDGKLSEEASDILLLYGCQADLPTLQMLAQKWSVYMKQHNKKPLDIKLFKDLFTGTVNIWTNDTEQNDGVKEAVLEFTKQRLASLQQLEQHFPNSSKDALKQLKETLWLLEHMNNSKIIQGNSRCLKESIEREIAEGANVWYTSKKKTCEIFRHQKKDFMQAMAKLCELIEKELSTMEKYNNVFTRVVYMNYRAVWSRQIEGMLAQDIRRSTEETQTVWEKADESVGDRCKKEKDLASAMHSLYISLQAVNKRLDRSLKDQPQPLASFHEWFLGAINAWAKTVHWKTESIVRNALEKDNLMRDHPAVRHSSSVHDLLSWFVGMRDFWVELAWPDPDITSMLVCKLIEEICDASVSYVTLMRARLVAEGFSGGNGQVFVMSAKICVGLCSIHHLQCSLPSLLGSLIDKKPQTETDGAAAAAAGPTASTGGAAGRAAAALAPAAQKAPCSSVLDSGIHDLDKQMEDTVRAMAEQTMLYIKSHLEAIASDAAVKIQDESVYEYYDNNLKQLFEGLNENSKIFQIFLYMLWETVLKAFSEELEKNRICSGFMKDRRSSLSSPYYTRMQTMLKKLLQVFNVDVRGIKMEFLQNDVYKGLEEQLELRQKSTPELIDLYHQEKAKRQVPVEEATQGMLDVECHYDGERAALVVKLLGVSGLPGGSSQKVQVKLQLCPREFFSTVKTQNSRSMTSTGRDNGGFNETFEFAVSEGQCGCPEAYLVFELWRTRLLSRNLQLGRAVMYLSRATGAAGQISLPLQLPDVNESQVLQILEKRRDPVARNFFKNLK</sequence>
<dbReference type="PANTHER" id="PTHR45999:SF4">
    <property type="entry name" value="UNC-13-4A, ISOFORM B"/>
    <property type="match status" value="1"/>
</dbReference>
<keyword evidence="6" id="KW-0967">Endosome</keyword>
<evidence type="ECO:0000259" key="10">
    <source>
        <dbReference type="PROSITE" id="PS51259"/>
    </source>
</evidence>
<keyword evidence="5" id="KW-0963">Cytoplasm</keyword>
<feature type="domain" description="MHD2" evidence="10">
    <location>
        <begin position="769"/>
        <end position="879"/>
    </location>
</feature>
<dbReference type="InterPro" id="IPR014772">
    <property type="entry name" value="Munc13_dom-2"/>
</dbReference>
<dbReference type="InterPro" id="IPR000008">
    <property type="entry name" value="C2_dom"/>
</dbReference>
<comment type="subcellular location">
    <subcellularLocation>
        <location evidence="1">Cytoplasm</location>
    </subcellularLocation>
    <subcellularLocation>
        <location evidence="2">Late endosome</location>
    </subcellularLocation>
</comment>
<evidence type="ECO:0000256" key="4">
    <source>
        <dbReference type="ARBA" id="ARBA00022483"/>
    </source>
</evidence>
<keyword evidence="4" id="KW-0268">Exocytosis</keyword>
<evidence type="ECO:0000256" key="5">
    <source>
        <dbReference type="ARBA" id="ARBA00022490"/>
    </source>
</evidence>
<evidence type="ECO:0000259" key="8">
    <source>
        <dbReference type="PROSITE" id="PS50004"/>
    </source>
</evidence>
<dbReference type="PROSITE" id="PS51258">
    <property type="entry name" value="MHD1"/>
    <property type="match status" value="1"/>
</dbReference>
<dbReference type="GO" id="GO:0006887">
    <property type="term" value="P:exocytosis"/>
    <property type="evidence" value="ECO:0007669"/>
    <property type="project" value="UniProtKB-KW"/>
</dbReference>
<organism evidence="11 12">
    <name type="scientific">Petromyzon marinus</name>
    <name type="common">Sea lamprey</name>
    <dbReference type="NCBI Taxonomy" id="7757"/>
    <lineage>
        <taxon>Eukaryota</taxon>
        <taxon>Metazoa</taxon>
        <taxon>Chordata</taxon>
        <taxon>Craniata</taxon>
        <taxon>Vertebrata</taxon>
        <taxon>Cyclostomata</taxon>
        <taxon>Hyperoartia</taxon>
        <taxon>Petromyzontiformes</taxon>
        <taxon>Petromyzontidae</taxon>
        <taxon>Petromyzon</taxon>
    </lineage>
</organism>
<evidence type="ECO:0000256" key="7">
    <source>
        <dbReference type="SAM" id="MobiDB-lite"/>
    </source>
</evidence>
<evidence type="ECO:0000256" key="6">
    <source>
        <dbReference type="ARBA" id="ARBA00022753"/>
    </source>
</evidence>
<feature type="domain" description="C2" evidence="8">
    <location>
        <begin position="894"/>
        <end position="1019"/>
    </location>
</feature>
<dbReference type="PANTHER" id="PTHR45999">
    <property type="entry name" value="UNC-13-4A, ISOFORM B"/>
    <property type="match status" value="1"/>
</dbReference>
<feature type="compositionally biased region" description="Polar residues" evidence="7">
    <location>
        <begin position="120"/>
        <end position="133"/>
    </location>
</feature>
<dbReference type="Proteomes" id="UP001318040">
    <property type="component" value="Chromosome 37"/>
</dbReference>
<dbReference type="PROSITE" id="PS50004">
    <property type="entry name" value="C2"/>
    <property type="match status" value="1"/>
</dbReference>
<evidence type="ECO:0000256" key="2">
    <source>
        <dbReference type="ARBA" id="ARBA00004603"/>
    </source>
</evidence>
<evidence type="ECO:0000313" key="12">
    <source>
        <dbReference type="RefSeq" id="XP_032823282.1"/>
    </source>
</evidence>
<comment type="similarity">
    <text evidence="3">Belongs to the unc-13 family.</text>
</comment>